<dbReference type="Pfam" id="PF07143">
    <property type="entry name" value="CrtC"/>
    <property type="match status" value="1"/>
</dbReference>
<sequence>MAIALRALLMFAAMMGMPALAGPPRHAEVTPLPAGAALPFPQSFGAHPDYQTEWWYVTGWLKTPDGKDLGYQVTFFRRATGADSANPSRFAPRQLIIGHAALSDPAQGKLLHDQRSAREGFGLAYARAGGTDVKLDDWRMVRRPDGTYQVTLAAASFTLNLTLAPTQPVLLQGENGYSRKGPDPQQASYYYSEPQLKTSGAITRGGGKPQAVSGVSWLDHEWSQQVLGADAAGWDWMSANLDDGGALMAFQIRSKTGAKLWAHATWRDASGKITHYSPDQVSFTPQRRWRSPRTNAEYPVATQLATGSTLWQIAPLQEDQELDSRRSTGAVYWEGAATVNRDGARAGRGYLELTGYASPMKL</sequence>
<comment type="caution">
    <text evidence="3">The sequence shown here is derived from an EMBL/GenBank/DDBJ whole genome shotgun (WGS) entry which is preliminary data.</text>
</comment>
<dbReference type="SUPFAM" id="SSF159245">
    <property type="entry name" value="AttH-like"/>
    <property type="match status" value="1"/>
</dbReference>
<name>A0A7X4HE99_9BURK</name>
<evidence type="ECO:0000256" key="1">
    <source>
        <dbReference type="SAM" id="SignalP"/>
    </source>
</evidence>
<evidence type="ECO:0000313" key="4">
    <source>
        <dbReference type="Proteomes" id="UP000450676"/>
    </source>
</evidence>
<protein>
    <submittedName>
        <fullName evidence="3">Carotenoid 1,2-hydratase</fullName>
    </submittedName>
</protein>
<keyword evidence="1" id="KW-0732">Signal</keyword>
<dbReference type="InterPro" id="IPR023374">
    <property type="entry name" value="AttH-like_dom_sf"/>
</dbReference>
<dbReference type="RefSeq" id="WP_161073217.1">
    <property type="nucleotide sequence ID" value="NZ_WWCU01000017.1"/>
</dbReference>
<gene>
    <name evidence="3" type="ORF">GTP77_15795</name>
</gene>
<accession>A0A7X4HE99</accession>
<feature type="chain" id="PRO_5031138726" evidence="1">
    <location>
        <begin position="22"/>
        <end position="362"/>
    </location>
</feature>
<dbReference type="InterPro" id="IPR010791">
    <property type="entry name" value="AttH_dom"/>
</dbReference>
<dbReference type="PANTHER" id="PTHR38591:SF1">
    <property type="entry name" value="BLL1000 PROTEIN"/>
    <property type="match status" value="1"/>
</dbReference>
<dbReference type="EMBL" id="WWCU01000017">
    <property type="protein sequence ID" value="MYN08792.1"/>
    <property type="molecule type" value="Genomic_DNA"/>
</dbReference>
<feature type="signal peptide" evidence="1">
    <location>
        <begin position="1"/>
        <end position="21"/>
    </location>
</feature>
<dbReference type="Pfam" id="PF17186">
    <property type="entry name" value="Lipocalin_9"/>
    <property type="match status" value="1"/>
</dbReference>
<evidence type="ECO:0000259" key="2">
    <source>
        <dbReference type="Pfam" id="PF07143"/>
    </source>
</evidence>
<organism evidence="3 4">
    <name type="scientific">Pseudoduganella aquatica</name>
    <dbReference type="NCBI Taxonomy" id="2660641"/>
    <lineage>
        <taxon>Bacteria</taxon>
        <taxon>Pseudomonadati</taxon>
        <taxon>Pseudomonadota</taxon>
        <taxon>Betaproteobacteria</taxon>
        <taxon>Burkholderiales</taxon>
        <taxon>Oxalobacteraceae</taxon>
        <taxon>Telluria group</taxon>
        <taxon>Pseudoduganella</taxon>
    </lineage>
</organism>
<dbReference type="PANTHER" id="PTHR38591">
    <property type="entry name" value="HYDROLASE"/>
    <property type="match status" value="1"/>
</dbReference>
<evidence type="ECO:0000313" key="3">
    <source>
        <dbReference type="EMBL" id="MYN08792.1"/>
    </source>
</evidence>
<dbReference type="Gene3D" id="2.40.370.10">
    <property type="entry name" value="AttH-like domain"/>
    <property type="match status" value="2"/>
</dbReference>
<proteinExistence type="predicted"/>
<keyword evidence="4" id="KW-1185">Reference proteome</keyword>
<dbReference type="AlphaFoldDB" id="A0A7X4HE99"/>
<feature type="domain" description="AttH" evidence="2">
    <location>
        <begin position="52"/>
        <end position="224"/>
    </location>
</feature>
<dbReference type="Proteomes" id="UP000450676">
    <property type="component" value="Unassembled WGS sequence"/>
</dbReference>
<reference evidence="3 4" key="1">
    <citation type="submission" date="2019-12" db="EMBL/GenBank/DDBJ databases">
        <title>Novel species isolated from a subtropical stream in China.</title>
        <authorList>
            <person name="Lu H."/>
        </authorList>
    </citation>
    <scope>NUCLEOTIDE SEQUENCE [LARGE SCALE GENOMIC DNA]</scope>
    <source>
        <strain evidence="3 4">FT127W</strain>
    </source>
</reference>